<keyword evidence="1" id="KW-0812">Transmembrane</keyword>
<keyword evidence="1" id="KW-1133">Transmembrane helix</keyword>
<comment type="caution">
    <text evidence="2">The sequence shown here is derived from an EMBL/GenBank/DDBJ whole genome shotgun (WGS) entry which is preliminary data.</text>
</comment>
<proteinExistence type="predicted"/>
<feature type="transmembrane region" description="Helical" evidence="1">
    <location>
        <begin position="49"/>
        <end position="71"/>
    </location>
</feature>
<organism evidence="2 3">
    <name type="scientific">Nocardia vulneris</name>
    <dbReference type="NCBI Taxonomy" id="1141657"/>
    <lineage>
        <taxon>Bacteria</taxon>
        <taxon>Bacillati</taxon>
        <taxon>Actinomycetota</taxon>
        <taxon>Actinomycetes</taxon>
        <taxon>Mycobacteriales</taxon>
        <taxon>Nocardiaceae</taxon>
        <taxon>Nocardia</taxon>
    </lineage>
</organism>
<gene>
    <name evidence="2" type="ORF">FG87_37220</name>
</gene>
<keyword evidence="1" id="KW-0472">Membrane</keyword>
<evidence type="ECO:0000256" key="1">
    <source>
        <dbReference type="SAM" id="Phobius"/>
    </source>
</evidence>
<protein>
    <submittedName>
        <fullName evidence="2">Uncharacterized protein</fullName>
    </submittedName>
</protein>
<feature type="transmembrane region" description="Helical" evidence="1">
    <location>
        <begin position="15"/>
        <end position="37"/>
    </location>
</feature>
<name>A0ABR4Z4W9_9NOCA</name>
<evidence type="ECO:0000313" key="2">
    <source>
        <dbReference type="EMBL" id="KIA60385.1"/>
    </source>
</evidence>
<evidence type="ECO:0000313" key="3">
    <source>
        <dbReference type="Proteomes" id="UP000031364"/>
    </source>
</evidence>
<accession>A0ABR4Z4W9</accession>
<sequence length="90" mass="9143">MAGQATPQSTPGPLWTWPTVTVTVALVVSALTAIYFLTGRGLAPTTATALSLIPAVVICAFVLPASTGATLRRRVLAALVELSGGVNRAP</sequence>
<keyword evidence="3" id="KW-1185">Reference proteome</keyword>
<dbReference type="Proteomes" id="UP000031364">
    <property type="component" value="Unassembled WGS sequence"/>
</dbReference>
<reference evidence="2 3" key="1">
    <citation type="journal article" date="2014" name="Int. J. Syst. Evol. Microbiol.">
        <title>Nocardia vulneris sp. nov., isolated from wounds of human patients in North America.</title>
        <authorList>
            <person name="Lasker B.A."/>
            <person name="Bell M."/>
            <person name="Klenk H.P."/>
            <person name="Sproer C."/>
            <person name="Schumann C."/>
            <person name="Schumann P."/>
            <person name="Brown J.M."/>
        </authorList>
    </citation>
    <scope>NUCLEOTIDE SEQUENCE [LARGE SCALE GENOMIC DNA]</scope>
    <source>
        <strain evidence="2 3">W9851</strain>
    </source>
</reference>
<dbReference type="EMBL" id="JNFP01000070">
    <property type="protein sequence ID" value="KIA60385.1"/>
    <property type="molecule type" value="Genomic_DNA"/>
</dbReference>